<reference evidence="1 2" key="1">
    <citation type="submission" date="2018-02" db="EMBL/GenBank/DDBJ databases">
        <title>Genome sequence of the basidiomycete white-rot fungus Phlebia centrifuga.</title>
        <authorList>
            <person name="Granchi Z."/>
            <person name="Peng M."/>
            <person name="de Vries R.P."/>
            <person name="Hilden K."/>
            <person name="Makela M.R."/>
            <person name="Grigoriev I."/>
            <person name="Riley R."/>
        </authorList>
    </citation>
    <scope>NUCLEOTIDE SEQUENCE [LARGE SCALE GENOMIC DNA]</scope>
    <source>
        <strain evidence="1 2">FBCC195</strain>
    </source>
</reference>
<organism evidence="1 2">
    <name type="scientific">Hermanssonia centrifuga</name>
    <dbReference type="NCBI Taxonomy" id="98765"/>
    <lineage>
        <taxon>Eukaryota</taxon>
        <taxon>Fungi</taxon>
        <taxon>Dikarya</taxon>
        <taxon>Basidiomycota</taxon>
        <taxon>Agaricomycotina</taxon>
        <taxon>Agaricomycetes</taxon>
        <taxon>Polyporales</taxon>
        <taxon>Meruliaceae</taxon>
        <taxon>Hermanssonia</taxon>
    </lineage>
</organism>
<accession>A0A2R6NJY1</accession>
<sequence>MADTVESPIPFRPNNFRWVPSWIGTAKKWYECEDGFAAKARIAEDYKEIEIGRFFASEVLAKDARNHCVPIYSALQVPHDAGITIVVMPFLRSYDEPSLQTIGEAVDFFGQLFEVVSSPTPSVTYH</sequence>
<name>A0A2R6NJY1_9APHY</name>
<proteinExistence type="predicted"/>
<protein>
    <submittedName>
        <fullName evidence="1">Uncharacterized protein</fullName>
    </submittedName>
</protein>
<dbReference type="OrthoDB" id="2795455at2759"/>
<dbReference type="Proteomes" id="UP000186601">
    <property type="component" value="Unassembled WGS sequence"/>
</dbReference>
<dbReference type="AlphaFoldDB" id="A0A2R6NJY1"/>
<evidence type="ECO:0000313" key="2">
    <source>
        <dbReference type="Proteomes" id="UP000186601"/>
    </source>
</evidence>
<comment type="caution">
    <text evidence="1">The sequence shown here is derived from an EMBL/GenBank/DDBJ whole genome shotgun (WGS) entry which is preliminary data.</text>
</comment>
<dbReference type="EMBL" id="MLYV02001140">
    <property type="protein sequence ID" value="PSR72685.1"/>
    <property type="molecule type" value="Genomic_DNA"/>
</dbReference>
<gene>
    <name evidence="1" type="ORF">PHLCEN_2v11447</name>
</gene>
<keyword evidence="2" id="KW-1185">Reference proteome</keyword>
<dbReference type="STRING" id="98765.A0A2R6NJY1"/>
<evidence type="ECO:0000313" key="1">
    <source>
        <dbReference type="EMBL" id="PSR72685.1"/>
    </source>
</evidence>